<feature type="region of interest" description="Disordered" evidence="1">
    <location>
        <begin position="1596"/>
        <end position="1684"/>
    </location>
</feature>
<feature type="compositionally biased region" description="Low complexity" evidence="1">
    <location>
        <begin position="1065"/>
        <end position="1090"/>
    </location>
</feature>
<feature type="compositionally biased region" description="Gly residues" evidence="1">
    <location>
        <begin position="2589"/>
        <end position="2601"/>
    </location>
</feature>
<feature type="compositionally biased region" description="Pro residues" evidence="1">
    <location>
        <begin position="2308"/>
        <end position="2328"/>
    </location>
</feature>
<dbReference type="InterPro" id="IPR045167">
    <property type="entry name" value="Hobbit"/>
</dbReference>
<feature type="region of interest" description="Disordered" evidence="1">
    <location>
        <begin position="1555"/>
        <end position="1582"/>
    </location>
</feature>
<feature type="compositionally biased region" description="Low complexity" evidence="1">
    <location>
        <begin position="3368"/>
        <end position="3388"/>
    </location>
</feature>
<feature type="compositionally biased region" description="Gly residues" evidence="1">
    <location>
        <begin position="210"/>
        <end position="225"/>
    </location>
</feature>
<feature type="compositionally biased region" description="Low complexity" evidence="1">
    <location>
        <begin position="630"/>
        <end position="650"/>
    </location>
</feature>
<feature type="compositionally biased region" description="Low complexity" evidence="1">
    <location>
        <begin position="3767"/>
        <end position="3783"/>
    </location>
</feature>
<feature type="region of interest" description="Disordered" evidence="1">
    <location>
        <begin position="3763"/>
        <end position="3784"/>
    </location>
</feature>
<feature type="region of interest" description="Disordered" evidence="1">
    <location>
        <begin position="3859"/>
        <end position="3983"/>
    </location>
</feature>
<feature type="compositionally biased region" description="Gly residues" evidence="1">
    <location>
        <begin position="3540"/>
        <end position="3558"/>
    </location>
</feature>
<feature type="region of interest" description="Disordered" evidence="1">
    <location>
        <begin position="2184"/>
        <end position="2238"/>
    </location>
</feature>
<feature type="compositionally biased region" description="Pro residues" evidence="1">
    <location>
        <begin position="2471"/>
        <end position="2480"/>
    </location>
</feature>
<feature type="region of interest" description="Disordered" evidence="1">
    <location>
        <begin position="1013"/>
        <end position="1048"/>
    </location>
</feature>
<name>A0A835XG24_9CHLO</name>
<feature type="region of interest" description="Disordered" evidence="1">
    <location>
        <begin position="1064"/>
        <end position="1095"/>
    </location>
</feature>
<evidence type="ECO:0000313" key="2">
    <source>
        <dbReference type="EMBL" id="KAG2482123.1"/>
    </source>
</evidence>
<feature type="region of interest" description="Disordered" evidence="1">
    <location>
        <begin position="3324"/>
        <end position="3436"/>
    </location>
</feature>
<gene>
    <name evidence="2" type="ORF">HYH03_018930</name>
</gene>
<feature type="compositionally biased region" description="Low complexity" evidence="1">
    <location>
        <begin position="471"/>
        <end position="495"/>
    </location>
</feature>
<dbReference type="PANTHER" id="PTHR15678:SF6">
    <property type="entry name" value="BRIDGE-LIKE LIPID TRANSFER PROTEIN FAMILY MEMBER 2"/>
    <property type="match status" value="1"/>
</dbReference>
<feature type="compositionally biased region" description="Pro residues" evidence="1">
    <location>
        <begin position="2195"/>
        <end position="2204"/>
    </location>
</feature>
<reference evidence="2" key="1">
    <citation type="journal article" date="2020" name="bioRxiv">
        <title>Comparative genomics of Chlamydomonas.</title>
        <authorList>
            <person name="Craig R.J."/>
            <person name="Hasan A.R."/>
            <person name="Ness R.W."/>
            <person name="Keightley P.D."/>
        </authorList>
    </citation>
    <scope>NUCLEOTIDE SEQUENCE</scope>
    <source>
        <strain evidence="2">CCAP 11/70</strain>
    </source>
</reference>
<feature type="region of interest" description="Disordered" evidence="1">
    <location>
        <begin position="2830"/>
        <end position="2889"/>
    </location>
</feature>
<evidence type="ECO:0000313" key="3">
    <source>
        <dbReference type="Proteomes" id="UP000612055"/>
    </source>
</evidence>
<feature type="compositionally biased region" description="Low complexity" evidence="1">
    <location>
        <begin position="2834"/>
        <end position="2853"/>
    </location>
</feature>
<feature type="compositionally biased region" description="Low complexity" evidence="1">
    <location>
        <begin position="2716"/>
        <end position="2757"/>
    </location>
</feature>
<feature type="compositionally biased region" description="Low complexity" evidence="1">
    <location>
        <begin position="3927"/>
        <end position="3943"/>
    </location>
</feature>
<dbReference type="Proteomes" id="UP000612055">
    <property type="component" value="Unassembled WGS sequence"/>
</dbReference>
<feature type="region of interest" description="Disordered" evidence="1">
    <location>
        <begin position="2531"/>
        <end position="2603"/>
    </location>
</feature>
<feature type="compositionally biased region" description="Low complexity" evidence="1">
    <location>
        <begin position="2298"/>
        <end position="2307"/>
    </location>
</feature>
<dbReference type="EMBL" id="JAEHOE010000259">
    <property type="protein sequence ID" value="KAG2482123.1"/>
    <property type="molecule type" value="Genomic_DNA"/>
</dbReference>
<sequence length="4350" mass="429902">MGWVWMSQQLSRDASAGGRRAALRNPPGCPGRCSACYLYCGWSWMGHERLLSTRQAALRRAVAAAQAVRREPCSALVVAVEAKALRLTLSGEGAARPQAEGGPGPALLAAGLQRIAAVARFSGASEGSRVAGRLAAVRLDLGEPSLDACVPAPTGLDLGTDPGTVEEESAPANDQRESPLAAALTAIMVAAASRSRRRRGPLQAGRRGADGGCGADGGRQGVDGGGAGVQRLEALAERLGGLLSRLSRAMPPQVDLHLAGLRATAALARPGAPAASQPAALQPGPPPPGAWLQMVLGPISLATRAGQAAAAAPAAATLPTPPPPPAGSLPLLRLAMELGPLALLAGAGAPPSAGSTSARGREAAGLQLSVPRLALALIAAAPATAPAAAHEPLAPPLGLGLAFELPRGALHLRPPLLLPPQAQPRPPPAGGVGSSTGGAAGPESFSLALSGVALSARADLTRPVPVPERPSSGSSKSLSRSLQLKSKASAKSGLGMPESASGSSLATPGDAKGEGAAAAVSGTQDPVPRLEGDAAGSAQGPHEAQAAEPLQPAAELGPQQADWASAAGASTSALEGAGVTDAPQPPHRFDSSADVSASGLTSGPAAAAGAAGVPSGPEADEDPASPFKTSPAHLSPAAPGAGASPSSSPDRSSRHRSPESAAAGLSDAPQSGSVAPSPLRPAAPPVGPGASTFASATAAAAAAAFGSGPATTAAPPAPAALAPLAASVWAEIVVQSVDLYGTRTASARPASEASGTGAAGAGAGGAGGRVQLLTLQTTAASASASLAAPAPGAAPASAAAASVQGKGAHAEAQASTDPAADVIVSLGRLELSLPPPQLLPLARLLAHAAGAAAAAKAAAAVARARAAAAAEAEAAAAEHPRGAASAAAEAALLSALSLPMASPGSQDWAGAATAAEGSGGERKARPRGGALAALVRSVTVKAPAGLQIRIPADVPLDPAFSVLQPDAAAVRTALELALGSLEIVAWPAGPGVAAVTKVTAKVIALAVLQDSPPGTATAAKTAPGPGVASTPAAASTAPAAAPASGPYTERREVLAVEEAKLLTRGAAPSASEPAAMAASAAHGPGATASPRAQEDGAGLTRLELVSPRARLDVDTALAVLAAAQAAAEAAAAARTERRAAASTRSGPSAPGRSGAAKRSKPRGGPLEVAVTDLDIGVSLGASDTLSLEAQTVRLSSGLGGCAAEKLAVRINGRSVLSGEVIIATAEPAPGTPQQQPEPLPASKRHRPSASDMSAVFAAAVHRPKHRRTISTTAAPVRQGPPAPAGPPRPSASVLQPWTSLLPPPAWAGSKQGPGGAADGAAAAQRAALLPGAEAARRAAARERFHLPPLGGQTPAPRPGGVTEPTPADASGTAAADSPVRLVSVRLSLYGITITVPYDEAIGRLIVGTEMWARAVRQVVGPRVAALKAAFKSRPGPQPEPQPQPQPQPAPTAAAAPSGSVGGAPLVELLITARRLAVVVEAAPMEAWLGLHGAPLRSAAAQRQLYRRILSVHGNSRHGRAKRDAWVAATALAASGSVAAASSTRTDPDALTLAAQSTATSSGLAPAAPGSPGSPASPASPRRTVTGRLLNSLLRRTISSSSSSGGSSGGGSSSTSSSESGSSDSDSEGSSSRSSSSSSESGEEGVAEKRGWSLRRRKKRSAKRGPKAAPELPPSAEPGARHGAEPALAATDEVAQAMKDVAAGYMAACRALRAAAHAAASGGPWAPGRAAAAGAGGGAAEPQAESGDGGEALVGRPGGALLHLLVAEAAGVVMLAAPKCQYGSRVAQAAIAALEAPGVVERLAFERSVGVWLDAAAADAQVCLGGCGAGPASSPALSVSSVALAGWLIKARQLAAPPRPGPATPWPVGRHHAAPVAPPLRFSRPNMKMYTDLRVVADGLCGSFSSAMEPVLAQLVRSLKARVVPPQPQLMRPNGRPAPPAPGAAPTSASGLSGLDALRYVCRGRIKLMLRGVRLALAAPPGPLALPLTAGQPRLSLALATASASLGPGGRTALALTGVEAVAWARAPGRGPGEPLLCVPLLAAPLLSLELTAAFTQASPTAYAFPRITQPPPPGALQDPVDVPGLMAASSFTLALELSLAPDVGARAGGALEGPPGAQGDAAAAAGGAAGAGGGAGVGARGVGDAAGALPRVWLGELQLHFIKAFIGGVARGVPQHLRGAWKRRSTAPFPLRPTLRPPSGPEPGPESGTGTGQGAAEAEATAPPGPPAAAAPGPPAAVRKTGLSRLDISLAADAVEVVHDAQDPSDPSDQLRLRLHQLRTSMGFAKAQPPAGAPAPSPGAGATGAPRPGTPPPAPAPASAPAPSPASAPAPGRTALASLSAEAYALQLAHPAAAQGQGQGQGEAQVLGPAPGGPLPGFGAGLIATCDCLLVRLSESPPLRPAAGPPPRRPVRMVVQDLQVLGTPECRDAIIAATAHLIRAFARAPAPPPPPQPPPRNSPHQAGTGRQSPSLPAPPSPPPAHASGAAAAGAAAAGSGPAAASAPLVEPRVPAAVAAAERAFVAQLRRQNEERRAEARRRHRSLATALSFPAPGTEAAAEGEAVAVAAGEGSESDEEDAAASKGLAEGSGARPGGAGGAGAGRGAADVGAGAGGVDVSFEVEFVRVQLCLLAEPAPGCSQQLILAADGASLRGERTGPGEGEGEGAARVLRFGADALQAYATRVEWGPRDVAVALRLGGRAPPSFSPLTDGLVGGAGSAAASRGPSTSSASAATASRGPSTTGASTAAASRGPSSTASTAGASASVLLAALLPGGVAPVVWLQSLNGTLAPYRGPLDTSPPLEQRLPEVLSGLPSPRLRVALILDPFHLSLTTTRPSAPQHPHQAHTHGQAQAQPRSMQAQTGSRSRQSDAGAAPGGGGGGGGMAGWTGAVGLAPGPSEGLRLDITVEDIRGRMEAWQFNLLMGVINDLAQPLPRVALLTRGSSPALSPAVEASPEVAAIAESLVAARQELSCLQYEVADLATDLALASARAPGPGPVHGSPSGAGGSALPGGVGSSAGPSEAQQGPVYTAGLFAAWDGSEPPSVLADKLLAPRLPGLSAAQEVHLLRRNAEMLHAWALDQVSGAREGLEASAGFLRRIRTEVAAALEAATAGRRRQSTAVAVKLRTFGWALLGREGTPFVQAELQTLVFHHRMERDYTGTTRVALHKAEMWQIGAPPAAAAAAAAGAGAAAAASVTSSVAAAAASVTSSAEAASRASTSAASWASSATASTVGGHGPGADAGPAQAAAAKGDTILSLWKPDSSESWDDDPLLRMYVVHGGVDASYVTYEHVEVYLHPLQLRLTYAIGRSLMDYFGLLSDEPGHGAPAGAGEAGAATDTWQSVEGSAGGRKKDKVGSKAAAAAPAPPPGSSASAGSPARSAAALGAAGSSHTRVPPPQSRLRLGPGHPAAAGVASGSVGGAGVAGPAAPPPARFGPAFRRRHKGEDRELLEVAGLLLPAAPEDKKAPAPAEQAGEKKKAEQAAVPAGTLAPYRGPLDTSPPLEQRLPEHPHQAHTHGQAQAQPRSMQAQTGSRSRQSDAGAAPGGGGGGGGMAGWTGAGGAADPRVQPRRCPPLWRPPPRVAAIAESLVAASGAGGSALPGGVGSSAGPSEAQQGPVYTAGLFAAWDGSEPPSVLADKLLAPRLPGLSAAQEVHLLRRNAEMLHAWALDQVSGAREGLEASAGFLRRIRTEVAACAGGGDRGAAAAVHGRGRLSCRTFGWALLGREGTPFVQAELQTLVFHHRMERDYTGTTRVALHKAEIVADRRPARSSSSSSSRSRSSSGSRVGDTILSLWKPDSSESWDDDPLLRMYVVHGGVDASYVTYEHVEVYLHPLQLRLTYAIGRSLMDYFGLLSDEPGHGAPAGAGEAGAATDTWQSVEGSAGGRKKDKGSKAAAAAPAPPPGSSASAGSPARSARSTGGGWWGRRPVAAPAGAAGPTAALASSAHDPELWGGSIPEGSSHTQRPAAPVPLAAGGRGTPAAAGVASGSVGGAGVAAAAPPPARFGPAFRRRHKGEDRELLEVAGLLLPAAPEDKKAPAPAEQAGEKKKAEQAAVPGGGSGEARRRQLRFRLVRFNRIAARLRYIGPRLSLGGGNSGGWGVVVDAAVYKGIEGGWRDIITKYKWDVIRSVLKSAAGIQAGKLKELRGLSAGGVGAGSAGGGADMAGSTEALLAAAEAAGLSLDDLGAAFSTHGQGQALAAAAGDSEAGGAGVRAAAFVGGGVRRAAAFVQAGFRQAAAGRPPGASQASTTTAPSSEASAADMAALQLGMEMAGLEVSPLSLQAAGPEGETEGFASVASFARQPSARETDRLLKAAAAARARAVRLRALLGAVPAVEGAGVGGGGVPPSEPGPR</sequence>
<dbReference type="OrthoDB" id="552990at2759"/>
<feature type="region of interest" description="Disordered" evidence="1">
    <location>
        <begin position="2988"/>
        <end position="3021"/>
    </location>
</feature>
<feature type="compositionally biased region" description="Low complexity" evidence="1">
    <location>
        <begin position="2113"/>
        <end position="2126"/>
    </location>
</feature>
<feature type="region of interest" description="Disordered" evidence="1">
    <location>
        <begin position="4235"/>
        <end position="4255"/>
    </location>
</feature>
<organism evidence="2 3">
    <name type="scientific">Edaphochlamys debaryana</name>
    <dbReference type="NCBI Taxonomy" id="47281"/>
    <lineage>
        <taxon>Eukaryota</taxon>
        <taxon>Viridiplantae</taxon>
        <taxon>Chlorophyta</taxon>
        <taxon>core chlorophytes</taxon>
        <taxon>Chlorophyceae</taxon>
        <taxon>CS clade</taxon>
        <taxon>Chlamydomonadales</taxon>
        <taxon>Chlamydomonadales incertae sedis</taxon>
        <taxon>Edaphochlamys</taxon>
    </lineage>
</organism>
<feature type="compositionally biased region" description="Pro residues" evidence="1">
    <location>
        <begin position="416"/>
        <end position="429"/>
    </location>
</feature>
<protein>
    <submittedName>
        <fullName evidence="2">Uncharacterized protein</fullName>
    </submittedName>
</protein>
<feature type="region of interest" description="Disordered" evidence="1">
    <location>
        <begin position="194"/>
        <end position="225"/>
    </location>
</feature>
<feature type="region of interest" description="Disordered" evidence="1">
    <location>
        <begin position="2443"/>
        <end position="2488"/>
    </location>
</feature>
<feature type="region of interest" description="Disordered" evidence="1">
    <location>
        <begin position="2110"/>
        <end position="2137"/>
    </location>
</feature>
<feature type="compositionally biased region" description="Gly residues" evidence="1">
    <location>
        <begin position="3001"/>
        <end position="3014"/>
    </location>
</feature>
<feature type="compositionally biased region" description="Low complexity" evidence="1">
    <location>
        <begin position="3902"/>
        <end position="3915"/>
    </location>
</feature>
<feature type="compositionally biased region" description="Basic residues" evidence="1">
    <location>
        <begin position="1651"/>
        <end position="1665"/>
    </location>
</feature>
<feature type="compositionally biased region" description="Low complexity" evidence="1">
    <location>
        <begin position="1612"/>
        <end position="1639"/>
    </location>
</feature>
<feature type="compositionally biased region" description="Low complexity" evidence="1">
    <location>
        <begin position="1013"/>
        <end position="1046"/>
    </location>
</feature>
<feature type="region of interest" description="Disordered" evidence="1">
    <location>
        <begin position="4029"/>
        <end position="4059"/>
    </location>
</feature>
<accession>A0A835XG24</accession>
<feature type="compositionally biased region" description="Pro residues" evidence="1">
    <location>
        <begin position="678"/>
        <end position="687"/>
    </location>
</feature>
<feature type="region of interest" description="Disordered" evidence="1">
    <location>
        <begin position="1722"/>
        <end position="1751"/>
    </location>
</feature>
<proteinExistence type="predicted"/>
<feature type="compositionally biased region" description="Pro residues" evidence="1">
    <location>
        <begin position="1278"/>
        <end position="1289"/>
    </location>
</feature>
<feature type="region of interest" description="Disordered" evidence="1">
    <location>
        <begin position="1431"/>
        <end position="1458"/>
    </location>
</feature>
<feature type="compositionally biased region" description="Low complexity" evidence="1">
    <location>
        <begin position="596"/>
        <end position="617"/>
    </location>
</feature>
<feature type="compositionally biased region" description="Low complexity" evidence="1">
    <location>
        <begin position="1555"/>
        <end position="1580"/>
    </location>
</feature>
<feature type="region of interest" description="Disordered" evidence="1">
    <location>
        <begin position="2712"/>
        <end position="2757"/>
    </location>
</feature>
<feature type="compositionally biased region" description="Pro residues" evidence="1">
    <location>
        <begin position="1435"/>
        <end position="1449"/>
    </location>
</feature>
<feature type="compositionally biased region" description="Low complexity" evidence="1">
    <location>
        <begin position="907"/>
        <end position="916"/>
    </location>
</feature>
<feature type="compositionally biased region" description="Gly residues" evidence="1">
    <location>
        <begin position="2127"/>
        <end position="2137"/>
    </location>
</feature>
<feature type="compositionally biased region" description="Low complexity" evidence="1">
    <location>
        <begin position="1722"/>
        <end position="1732"/>
    </location>
</feature>
<feature type="region of interest" description="Disordered" evidence="1">
    <location>
        <begin position="1136"/>
        <end position="1165"/>
    </location>
</feature>
<feature type="compositionally biased region" description="Low complexity" evidence="1">
    <location>
        <begin position="543"/>
        <end position="556"/>
    </location>
</feature>
<feature type="region of interest" description="Disordered" evidence="1">
    <location>
        <begin position="3454"/>
        <end position="3573"/>
    </location>
</feature>
<dbReference type="PANTHER" id="PTHR15678">
    <property type="entry name" value="ANTIGEN MLAA-22-RELATED"/>
    <property type="match status" value="1"/>
</dbReference>
<feature type="region of interest" description="Disordered" evidence="1">
    <location>
        <begin position="414"/>
        <end position="442"/>
    </location>
</feature>
<feature type="region of interest" description="Disordered" evidence="1">
    <location>
        <begin position="1226"/>
        <end position="1322"/>
    </location>
</feature>
<feature type="region of interest" description="Disordered" evidence="1">
    <location>
        <begin position="461"/>
        <end position="688"/>
    </location>
</feature>
<feature type="compositionally biased region" description="Low complexity" evidence="1">
    <location>
        <begin position="2988"/>
        <end position="3000"/>
    </location>
</feature>
<feature type="compositionally biased region" description="Gly residues" evidence="1">
    <location>
        <begin position="430"/>
        <end position="440"/>
    </location>
</feature>
<evidence type="ECO:0000256" key="1">
    <source>
        <dbReference type="SAM" id="MobiDB-lite"/>
    </source>
</evidence>
<feature type="compositionally biased region" description="Gly residues" evidence="1">
    <location>
        <begin position="2872"/>
        <end position="2884"/>
    </location>
</feature>
<feature type="region of interest" description="Disordered" evidence="1">
    <location>
        <begin position="907"/>
        <end position="926"/>
    </location>
</feature>
<feature type="compositionally biased region" description="Pro residues" evidence="1">
    <location>
        <begin position="2223"/>
        <end position="2235"/>
    </location>
</feature>
<comment type="caution">
    <text evidence="2">The sequence shown here is derived from an EMBL/GenBank/DDBJ whole genome shotgun (WGS) entry which is preliminary data.</text>
</comment>
<feature type="compositionally biased region" description="Pro residues" evidence="1">
    <location>
        <begin position="2445"/>
        <end position="2457"/>
    </location>
</feature>
<feature type="compositionally biased region" description="Low complexity" evidence="1">
    <location>
        <begin position="2554"/>
        <end position="2569"/>
    </location>
</feature>
<feature type="compositionally biased region" description="Polar residues" evidence="1">
    <location>
        <begin position="2854"/>
        <end position="2864"/>
    </location>
</feature>
<keyword evidence="3" id="KW-1185">Reference proteome</keyword>
<feature type="compositionally biased region" description="Polar residues" evidence="1">
    <location>
        <begin position="2458"/>
        <end position="2467"/>
    </location>
</feature>
<feature type="region of interest" description="Disordered" evidence="1">
    <location>
        <begin position="1344"/>
        <end position="1376"/>
    </location>
</feature>
<feature type="region of interest" description="Disordered" evidence="1">
    <location>
        <begin position="153"/>
        <end position="177"/>
    </location>
</feature>
<feature type="region of interest" description="Disordered" evidence="1">
    <location>
        <begin position="2285"/>
        <end position="2333"/>
    </location>
</feature>
<feature type="compositionally biased region" description="Low complexity" evidence="1">
    <location>
        <begin position="3402"/>
        <end position="3414"/>
    </location>
</feature>
<feature type="compositionally biased region" description="Polar residues" evidence="1">
    <location>
        <begin position="3521"/>
        <end position="3532"/>
    </location>
</feature>
<feature type="region of interest" description="Disordered" evidence="1">
    <location>
        <begin position="1925"/>
        <end position="1948"/>
    </location>
</feature>